<sequence length="425" mass="44632">MTLPRMTRHTALTAIFAIVALALAILAGRALIAQVSGDRGIAAIASSTDIDVGGIEVDVTADNAYAAREKGWKQAIQDAWKKLKGPAISQGQLESLVSAVVIEREELGPKRYIATLGVSFDRARAGAILGRGGQAARSAPMLLIPVTISAGTETVYEVRNPWQRAWAEYQPGGSRVDYVRPSGANGDSLLVTFGQTTRRSRTWWRNILDQFGASDVLMAVADLRYRWPGGPVDGTFTARYGPDNTYLDSFTMSARNPAELQAMLNKAVRRFNTIYEKALADGQIKPDPTLNLGTPQLDPAVQQLINLGRNAEAQARARAAAEAAAAQAAQAGEPTGGETLPVQTPAIVSSFVVQFATPNAGAVDATIAAVRATPGVRGAATSSLAIGGTSVMSVSYGGSLSELAAALKARGFTVRQGGNALAISR</sequence>
<dbReference type="Proteomes" id="UP000284322">
    <property type="component" value="Unassembled WGS sequence"/>
</dbReference>
<evidence type="ECO:0000313" key="1">
    <source>
        <dbReference type="EMBL" id="RJX67051.1"/>
    </source>
</evidence>
<proteinExistence type="predicted"/>
<keyword evidence="2" id="KW-1185">Reference proteome</keyword>
<gene>
    <name evidence="1" type="ORF">D6858_10035</name>
</gene>
<reference evidence="1 2" key="1">
    <citation type="submission" date="2018-09" db="EMBL/GenBank/DDBJ databases">
        <title>Altererythrobacter sp.Ery1 and Ery12, the genome sequencing of novel strains in genus Alterythrobacter.</title>
        <authorList>
            <person name="Cheng H."/>
            <person name="Wu Y.-H."/>
            <person name="Fang C."/>
            <person name="Xu X.-W."/>
        </authorList>
    </citation>
    <scope>NUCLEOTIDE SEQUENCE [LARGE SCALE GENOMIC DNA]</scope>
    <source>
        <strain evidence="1 2">Ery12</strain>
    </source>
</reference>
<dbReference type="AlphaFoldDB" id="A0A419R133"/>
<protein>
    <submittedName>
        <fullName evidence="1">Heavy-metal-associated domain-containing protein</fullName>
    </submittedName>
</protein>
<comment type="caution">
    <text evidence="1">The sequence shown here is derived from an EMBL/GenBank/DDBJ whole genome shotgun (WGS) entry which is preliminary data.</text>
</comment>
<organism evidence="1 2">
    <name type="scientific">Tsuneonella suprasediminis</name>
    <dbReference type="NCBI Taxonomy" id="2306996"/>
    <lineage>
        <taxon>Bacteria</taxon>
        <taxon>Pseudomonadati</taxon>
        <taxon>Pseudomonadota</taxon>
        <taxon>Alphaproteobacteria</taxon>
        <taxon>Sphingomonadales</taxon>
        <taxon>Erythrobacteraceae</taxon>
        <taxon>Tsuneonella</taxon>
    </lineage>
</organism>
<dbReference type="OrthoDB" id="7420165at2"/>
<dbReference type="RefSeq" id="WP_120109784.1">
    <property type="nucleotide sequence ID" value="NZ_RAHJ01000019.1"/>
</dbReference>
<accession>A0A419R133</accession>
<name>A0A419R133_9SPHN</name>
<dbReference type="EMBL" id="RAHJ01000019">
    <property type="protein sequence ID" value="RJX67051.1"/>
    <property type="molecule type" value="Genomic_DNA"/>
</dbReference>
<evidence type="ECO:0000313" key="2">
    <source>
        <dbReference type="Proteomes" id="UP000284322"/>
    </source>
</evidence>